<protein>
    <submittedName>
        <fullName evidence="3">Uncharacterized iron-regulated protein</fullName>
    </submittedName>
</protein>
<name>A0A1I7NWJ9_9HYPH</name>
<sequence length="355" mass="37915">MKKSGVARGYGSLLAAVFSALTFGSDAQACAFEQGPFLQEIARQAKTCSHSLCGQILATTPATAEAPEASCTTHPWMRLKTAVSAAMSSGGALILGETHDNAEHHLLQSAALTEFTDTSNAKRPAVVFEQLRADQEAGVASFRALSGSATSETRTVDNLKRLVDWDKSQWPKDVYEPLFSAAIALDLPIYAGDVARAEIRKAAKEGEGALAAEDRSRLGLDVPLGEKLDAASVKEIEDSHCGALPKEAFGGMAYAQRYRDAHLADAVIAAGETNGAAFLIAGTGHARTDRGVPWYVRKRAPETQIVSVMFIEVEDGNDDAQSYIPRGPDGQPAADFVVFTARTERGDPCEKMRKK</sequence>
<dbReference type="InterPro" id="IPR007314">
    <property type="entry name" value="Cofac_haem-bd_dom"/>
</dbReference>
<dbReference type="Gene3D" id="3.40.50.11550">
    <property type="match status" value="2"/>
</dbReference>
<dbReference type="RefSeq" id="WP_092869582.1">
    <property type="nucleotide sequence ID" value="NZ_FPCH01000005.1"/>
</dbReference>
<evidence type="ECO:0000313" key="4">
    <source>
        <dbReference type="Proteomes" id="UP000199423"/>
    </source>
</evidence>
<dbReference type="AlphaFoldDB" id="A0A1I7NWJ9"/>
<organism evidence="3 4">
    <name type="scientific">Hyphomicrobium facile</name>
    <dbReference type="NCBI Taxonomy" id="51670"/>
    <lineage>
        <taxon>Bacteria</taxon>
        <taxon>Pseudomonadati</taxon>
        <taxon>Pseudomonadota</taxon>
        <taxon>Alphaproteobacteria</taxon>
        <taxon>Hyphomicrobiales</taxon>
        <taxon>Hyphomicrobiaceae</taxon>
        <taxon>Hyphomicrobium</taxon>
    </lineage>
</organism>
<dbReference type="CDD" id="cd14727">
    <property type="entry name" value="ChanN-like"/>
    <property type="match status" value="1"/>
</dbReference>
<dbReference type="SUPFAM" id="SSF159501">
    <property type="entry name" value="EreA/ChaN-like"/>
    <property type="match status" value="1"/>
</dbReference>
<dbReference type="EMBL" id="FPCH01000005">
    <property type="protein sequence ID" value="SFV39050.1"/>
    <property type="molecule type" value="Genomic_DNA"/>
</dbReference>
<keyword evidence="4" id="KW-1185">Reference proteome</keyword>
<accession>A0A1I7NWJ9</accession>
<feature type="signal peptide" evidence="1">
    <location>
        <begin position="1"/>
        <end position="29"/>
    </location>
</feature>
<reference evidence="4" key="1">
    <citation type="submission" date="2016-10" db="EMBL/GenBank/DDBJ databases">
        <authorList>
            <person name="Varghese N."/>
            <person name="Submissions S."/>
        </authorList>
    </citation>
    <scope>NUCLEOTIDE SEQUENCE [LARGE SCALE GENOMIC DNA]</scope>
    <source>
        <strain evidence="4">DSM 1565</strain>
    </source>
</reference>
<dbReference type="Proteomes" id="UP000199423">
    <property type="component" value="Unassembled WGS sequence"/>
</dbReference>
<evidence type="ECO:0000256" key="1">
    <source>
        <dbReference type="SAM" id="SignalP"/>
    </source>
</evidence>
<evidence type="ECO:0000259" key="2">
    <source>
        <dbReference type="Pfam" id="PF04187"/>
    </source>
</evidence>
<gene>
    <name evidence="3" type="ORF">SAMN04488557_4073</name>
</gene>
<keyword evidence="1" id="KW-0732">Signal</keyword>
<dbReference type="Pfam" id="PF04187">
    <property type="entry name" value="Cofac_haem_bdg"/>
    <property type="match status" value="1"/>
</dbReference>
<dbReference type="STRING" id="51670.SAMN04488557_4073"/>
<proteinExistence type="predicted"/>
<evidence type="ECO:0000313" key="3">
    <source>
        <dbReference type="EMBL" id="SFV39050.1"/>
    </source>
</evidence>
<feature type="chain" id="PRO_5011648332" evidence="1">
    <location>
        <begin position="30"/>
        <end position="355"/>
    </location>
</feature>
<feature type="domain" description="Haem-binding uptake Tiki superfamily ChaN" evidence="2">
    <location>
        <begin position="87"/>
        <end position="296"/>
    </location>
</feature>
<dbReference type="OrthoDB" id="9795827at2"/>